<dbReference type="GO" id="GO:0006351">
    <property type="term" value="P:DNA-templated transcription"/>
    <property type="evidence" value="ECO:0007669"/>
    <property type="project" value="InterPro"/>
</dbReference>
<dbReference type="GO" id="GO:0003677">
    <property type="term" value="F:DNA binding"/>
    <property type="evidence" value="ECO:0007669"/>
    <property type="project" value="InterPro"/>
</dbReference>
<dbReference type="PANTHER" id="PTHR31001:SF85">
    <property type="entry name" value="ZN(II)2CYS6 TRANSCRIPTION FACTOR (EUROFUNG)"/>
    <property type="match status" value="1"/>
</dbReference>
<dbReference type="Pfam" id="PF04082">
    <property type="entry name" value="Fungal_trans"/>
    <property type="match status" value="1"/>
</dbReference>
<dbReference type="EMBL" id="MU856940">
    <property type="protein sequence ID" value="KAK4153437.1"/>
    <property type="molecule type" value="Genomic_DNA"/>
</dbReference>
<dbReference type="SUPFAM" id="SSF57701">
    <property type="entry name" value="Zn2/Cys6 DNA-binding domain"/>
    <property type="match status" value="1"/>
</dbReference>
<dbReference type="InterPro" id="IPR050613">
    <property type="entry name" value="Sec_Metabolite_Reg"/>
</dbReference>
<evidence type="ECO:0000256" key="3">
    <source>
        <dbReference type="ARBA" id="ARBA00023242"/>
    </source>
</evidence>
<comment type="subcellular location">
    <subcellularLocation>
        <location evidence="1">Nucleus</location>
    </subcellularLocation>
</comment>
<feature type="region of interest" description="Disordered" evidence="4">
    <location>
        <begin position="1"/>
        <end position="31"/>
    </location>
</feature>
<evidence type="ECO:0000256" key="2">
    <source>
        <dbReference type="ARBA" id="ARBA00022723"/>
    </source>
</evidence>
<feature type="compositionally biased region" description="Basic and acidic residues" evidence="4">
    <location>
        <begin position="659"/>
        <end position="669"/>
    </location>
</feature>
<dbReference type="CDD" id="cd00067">
    <property type="entry name" value="GAL4"/>
    <property type="match status" value="1"/>
</dbReference>
<dbReference type="AlphaFoldDB" id="A0AAN6VKV7"/>
<dbReference type="PROSITE" id="PS50048">
    <property type="entry name" value="ZN2_CY6_FUNGAL_2"/>
    <property type="match status" value="1"/>
</dbReference>
<dbReference type="InterPro" id="IPR007219">
    <property type="entry name" value="XnlR_reg_dom"/>
</dbReference>
<dbReference type="GO" id="GO:0000981">
    <property type="term" value="F:DNA-binding transcription factor activity, RNA polymerase II-specific"/>
    <property type="evidence" value="ECO:0007669"/>
    <property type="project" value="InterPro"/>
</dbReference>
<sequence>MISMASQSSTRPAAIAPAPPRRIDSPGSGGNGAWARPAMAYTCQTCAKRKVKCDKATPTCSSCRKSQLECVYEAPQPRVRKRKLSGHVLEQLAQYERILQQHGLLGPDQDPSPPKDVTAPREPMTLVWDDSESSGNGTLLASQGTSRYVNSRLWRKLGDDELQSASDQEDVGFPSDPFTGTFIGSPQLGLLQHHPTHQDAMMLWDTHTENVEPLCKILHLPSTRSMVERISREPAMASKPDECLLFAIYHFAVFSMADGETTTKLGHSRDALLEQYHFATRQALVNVSFLKTTDPTVLQALVLLLLSSRDYYDSHTFWILTGVAVRIAQRIGVHRDGQTLGLAPFEVEMRRRSFYQLMPLEAKASQMAGMGASMLPDGWDTRPPLNIDDAQIWPGMAESPQEQKGATEMIFCLSRACIGGFFAKQVRTGNGTTPAPLHFETPREADQLIGRAESEVEEKYIRYCDVVNPLHFLTVCSARSGITAMRLRIQLPKAMSQIATDAETKDAFQLAGKILDTDMAVCAHAGLAKYRWHVKPFCIWGTWDSSIFVLTTLWRRGNMLSTGENDAAWGRVEALYRHHDDLLKPKRALYVALGRLTLKAWEANPPSNASSGIPEPAFIASLRCRRDRGRNEDAAPYEQPDTIPPLIISPTAESATNPDHSDNPGAMRHDLGNDFGLEAADWVFWDGLIKDYEPLGGEE</sequence>
<dbReference type="CDD" id="cd12148">
    <property type="entry name" value="fungal_TF_MHR"/>
    <property type="match status" value="1"/>
</dbReference>
<name>A0AAN6VKV7_9PEZI</name>
<feature type="domain" description="Zn(2)-C6 fungal-type" evidence="5">
    <location>
        <begin position="42"/>
        <end position="72"/>
    </location>
</feature>
<dbReference type="PROSITE" id="PS00463">
    <property type="entry name" value="ZN2_CY6_FUNGAL_1"/>
    <property type="match status" value="1"/>
</dbReference>
<proteinExistence type="predicted"/>
<accession>A0AAN6VKV7</accession>
<dbReference type="InterPro" id="IPR001138">
    <property type="entry name" value="Zn2Cys6_DnaBD"/>
</dbReference>
<evidence type="ECO:0000313" key="7">
    <source>
        <dbReference type="Proteomes" id="UP001302745"/>
    </source>
</evidence>
<evidence type="ECO:0000259" key="5">
    <source>
        <dbReference type="PROSITE" id="PS50048"/>
    </source>
</evidence>
<dbReference type="InterPro" id="IPR036864">
    <property type="entry name" value="Zn2-C6_fun-type_DNA-bd_sf"/>
</dbReference>
<dbReference type="Pfam" id="PF00172">
    <property type="entry name" value="Zn_clus"/>
    <property type="match status" value="1"/>
</dbReference>
<reference evidence="6" key="1">
    <citation type="journal article" date="2023" name="Mol. Phylogenet. Evol.">
        <title>Genome-scale phylogeny and comparative genomics of the fungal order Sordariales.</title>
        <authorList>
            <person name="Hensen N."/>
            <person name="Bonometti L."/>
            <person name="Westerberg I."/>
            <person name="Brannstrom I.O."/>
            <person name="Guillou S."/>
            <person name="Cros-Aarteil S."/>
            <person name="Calhoun S."/>
            <person name="Haridas S."/>
            <person name="Kuo A."/>
            <person name="Mondo S."/>
            <person name="Pangilinan J."/>
            <person name="Riley R."/>
            <person name="LaButti K."/>
            <person name="Andreopoulos B."/>
            <person name="Lipzen A."/>
            <person name="Chen C."/>
            <person name="Yan M."/>
            <person name="Daum C."/>
            <person name="Ng V."/>
            <person name="Clum A."/>
            <person name="Steindorff A."/>
            <person name="Ohm R.A."/>
            <person name="Martin F."/>
            <person name="Silar P."/>
            <person name="Natvig D.O."/>
            <person name="Lalanne C."/>
            <person name="Gautier V."/>
            <person name="Ament-Velasquez S.L."/>
            <person name="Kruys A."/>
            <person name="Hutchinson M.I."/>
            <person name="Powell A.J."/>
            <person name="Barry K."/>
            <person name="Miller A.N."/>
            <person name="Grigoriev I.V."/>
            <person name="Debuchy R."/>
            <person name="Gladieux P."/>
            <person name="Hiltunen Thoren M."/>
            <person name="Johannesson H."/>
        </authorList>
    </citation>
    <scope>NUCLEOTIDE SEQUENCE</scope>
    <source>
        <strain evidence="6">CBS 538.74</strain>
    </source>
</reference>
<feature type="region of interest" description="Disordered" evidence="4">
    <location>
        <begin position="629"/>
        <end position="669"/>
    </location>
</feature>
<evidence type="ECO:0000256" key="4">
    <source>
        <dbReference type="SAM" id="MobiDB-lite"/>
    </source>
</evidence>
<dbReference type="GO" id="GO:0005634">
    <property type="term" value="C:nucleus"/>
    <property type="evidence" value="ECO:0007669"/>
    <property type="project" value="UniProtKB-SubCell"/>
</dbReference>
<evidence type="ECO:0000313" key="6">
    <source>
        <dbReference type="EMBL" id="KAK4153437.1"/>
    </source>
</evidence>
<comment type="caution">
    <text evidence="6">The sequence shown here is derived from an EMBL/GenBank/DDBJ whole genome shotgun (WGS) entry which is preliminary data.</text>
</comment>
<feature type="compositionally biased region" description="Polar residues" evidence="4">
    <location>
        <begin position="1"/>
        <end position="10"/>
    </location>
</feature>
<keyword evidence="3" id="KW-0539">Nucleus</keyword>
<keyword evidence="7" id="KW-1185">Reference proteome</keyword>
<dbReference type="SMART" id="SM00066">
    <property type="entry name" value="GAL4"/>
    <property type="match status" value="1"/>
</dbReference>
<keyword evidence="2" id="KW-0479">Metal-binding</keyword>
<dbReference type="Proteomes" id="UP001302745">
    <property type="component" value="Unassembled WGS sequence"/>
</dbReference>
<dbReference type="PANTHER" id="PTHR31001">
    <property type="entry name" value="UNCHARACTERIZED TRANSCRIPTIONAL REGULATORY PROTEIN"/>
    <property type="match status" value="1"/>
</dbReference>
<evidence type="ECO:0000256" key="1">
    <source>
        <dbReference type="ARBA" id="ARBA00004123"/>
    </source>
</evidence>
<dbReference type="GO" id="GO:0008270">
    <property type="term" value="F:zinc ion binding"/>
    <property type="evidence" value="ECO:0007669"/>
    <property type="project" value="InterPro"/>
</dbReference>
<dbReference type="Gene3D" id="4.10.240.10">
    <property type="entry name" value="Zn(2)-C6 fungal-type DNA-binding domain"/>
    <property type="match status" value="1"/>
</dbReference>
<organism evidence="6 7">
    <name type="scientific">Chaetomidium leptoderma</name>
    <dbReference type="NCBI Taxonomy" id="669021"/>
    <lineage>
        <taxon>Eukaryota</taxon>
        <taxon>Fungi</taxon>
        <taxon>Dikarya</taxon>
        <taxon>Ascomycota</taxon>
        <taxon>Pezizomycotina</taxon>
        <taxon>Sordariomycetes</taxon>
        <taxon>Sordariomycetidae</taxon>
        <taxon>Sordariales</taxon>
        <taxon>Chaetomiaceae</taxon>
        <taxon>Chaetomidium</taxon>
    </lineage>
</organism>
<reference evidence="6" key="2">
    <citation type="submission" date="2023-05" db="EMBL/GenBank/DDBJ databases">
        <authorList>
            <consortium name="Lawrence Berkeley National Laboratory"/>
            <person name="Steindorff A."/>
            <person name="Hensen N."/>
            <person name="Bonometti L."/>
            <person name="Westerberg I."/>
            <person name="Brannstrom I.O."/>
            <person name="Guillou S."/>
            <person name="Cros-Aarteil S."/>
            <person name="Calhoun S."/>
            <person name="Haridas S."/>
            <person name="Kuo A."/>
            <person name="Mondo S."/>
            <person name="Pangilinan J."/>
            <person name="Riley R."/>
            <person name="Labutti K."/>
            <person name="Andreopoulos B."/>
            <person name="Lipzen A."/>
            <person name="Chen C."/>
            <person name="Yanf M."/>
            <person name="Daum C."/>
            <person name="Ng V."/>
            <person name="Clum A."/>
            <person name="Ohm R."/>
            <person name="Martin F."/>
            <person name="Silar P."/>
            <person name="Natvig D."/>
            <person name="Lalanne C."/>
            <person name="Gautier V."/>
            <person name="Ament-Velasquez S.L."/>
            <person name="Kruys A."/>
            <person name="Hutchinson M.I."/>
            <person name="Powell A.J."/>
            <person name="Barry K."/>
            <person name="Miller A.N."/>
            <person name="Grigoriev I.V."/>
            <person name="Debuchy R."/>
            <person name="Gladieux P."/>
            <person name="Thoren M.H."/>
            <person name="Johannesson H."/>
        </authorList>
    </citation>
    <scope>NUCLEOTIDE SEQUENCE</scope>
    <source>
        <strain evidence="6">CBS 538.74</strain>
    </source>
</reference>
<protein>
    <recommendedName>
        <fullName evidence="5">Zn(2)-C6 fungal-type domain-containing protein</fullName>
    </recommendedName>
</protein>
<gene>
    <name evidence="6" type="ORF">C8A00DRAFT_15318</name>
</gene>